<evidence type="ECO:0000313" key="2">
    <source>
        <dbReference type="EMBL" id="WAL60995.1"/>
    </source>
</evidence>
<feature type="region of interest" description="Disordered" evidence="1">
    <location>
        <begin position="1"/>
        <end position="33"/>
    </location>
</feature>
<evidence type="ECO:0000256" key="1">
    <source>
        <dbReference type="SAM" id="MobiDB-lite"/>
    </source>
</evidence>
<sequence>MNTRLGFGKPPAPPKPSKRSTQRAEAAKQLDQMRSDNFPEYEVYIRIQGKKHWYPVGAIAVKRSNQINQAIFGSQDELVQGAVRLYPVLRKHQQQLEYGYRLKEYKDEPIQLAVPPSASPNGIQGLVAQISTRVQSVFNRPS</sequence>
<accession>A0A9E9CBR2</accession>
<dbReference type="RefSeq" id="WP_268610951.1">
    <property type="nucleotide sequence ID" value="NZ_CP113797.1"/>
</dbReference>
<keyword evidence="3" id="KW-1185">Reference proteome</keyword>
<dbReference type="Proteomes" id="UP001163152">
    <property type="component" value="Chromosome"/>
</dbReference>
<protein>
    <submittedName>
        <fullName evidence="2">DUF6523 family protein</fullName>
    </submittedName>
</protein>
<dbReference type="InterPro" id="IPR045388">
    <property type="entry name" value="HHL1-like"/>
</dbReference>
<proteinExistence type="predicted"/>
<dbReference type="AlphaFoldDB" id="A0A9E9CBR2"/>
<dbReference type="KEGG" id="tsin:OXH18_03065"/>
<reference evidence="2" key="1">
    <citation type="submission" date="2022-12" db="EMBL/GenBank/DDBJ databases">
        <title>Polyphasic identification of a Novel Hot-Spring Cyanobacterium Ocullathermofonsia sinensis gen nov. sp. nov. and Genomic Insights on its Adaptations to the Thermal Habitat.</title>
        <authorList>
            <person name="Daroch M."/>
            <person name="Tang J."/>
            <person name="Jiang Y."/>
        </authorList>
    </citation>
    <scope>NUCLEOTIDE SEQUENCE</scope>
    <source>
        <strain evidence="2">PKUAC-SCTA174</strain>
    </source>
</reference>
<evidence type="ECO:0000313" key="3">
    <source>
        <dbReference type="Proteomes" id="UP001163152"/>
    </source>
</evidence>
<organism evidence="2 3">
    <name type="scientific">Thermocoleostomius sinensis A174</name>
    <dbReference type="NCBI Taxonomy" id="2016057"/>
    <lineage>
        <taxon>Bacteria</taxon>
        <taxon>Bacillati</taxon>
        <taxon>Cyanobacteriota</taxon>
        <taxon>Cyanophyceae</taxon>
        <taxon>Oculatellales</taxon>
        <taxon>Oculatellaceae</taxon>
        <taxon>Thermocoleostomius</taxon>
    </lineage>
</organism>
<gene>
    <name evidence="2" type="ORF">OXH18_03065</name>
</gene>
<dbReference type="Pfam" id="PF20133">
    <property type="entry name" value="HHL1-like"/>
    <property type="match status" value="1"/>
</dbReference>
<dbReference type="EMBL" id="CP113797">
    <property type="protein sequence ID" value="WAL60995.1"/>
    <property type="molecule type" value="Genomic_DNA"/>
</dbReference>
<name>A0A9E9CBR2_9CYAN</name>